<sequence>MRIFLPSQSDALLDGHLERLNQLVQLFIERSRNVPLNLTFDSGSTLPDCHLIDLVLETLTKHANRWSGVEFVNPTPFVSHPAFRNVKQNLSSLRTLDAHHNLNPVLDLLGHPPLLGNLSFFHGGGLGQGANASWEHLSSLSIMAFGDVASLLDLLRLCAGVRHLKIVIAGSEQLDRARSLDHIPPVPRTINTIESLSFSCSYQDLDDTASLAFLRSIILPRLSSLELRGISCLFDSPENRTKNHFCDLIAQSECDITSLSLAHFDRTSDDQVIQLLQSMPKLKELHVEEQEMGPFFQYRTPPSNHIVTSRFLTRLAQRGNGGHNFHKTLVPLLTDLTLVVQAGDFDVEAFGSILLRRPPLFTDEENAEAKMPARNESASDSNRARE</sequence>
<proteinExistence type="predicted"/>
<dbReference type="Proteomes" id="UP001437256">
    <property type="component" value="Unassembled WGS sequence"/>
</dbReference>
<feature type="region of interest" description="Disordered" evidence="1">
    <location>
        <begin position="364"/>
        <end position="386"/>
    </location>
</feature>
<name>A0ABR2Z7E2_9AGAR</name>
<reference evidence="2 3" key="1">
    <citation type="submission" date="2024-05" db="EMBL/GenBank/DDBJ databases">
        <title>A draft genome resource for the thread blight pathogen Marasmius tenuissimus strain MS-2.</title>
        <authorList>
            <person name="Yulfo-Soto G.E."/>
            <person name="Baruah I.K."/>
            <person name="Amoako-Attah I."/>
            <person name="Bukari Y."/>
            <person name="Meinhardt L.W."/>
            <person name="Bailey B.A."/>
            <person name="Cohen S.P."/>
        </authorList>
    </citation>
    <scope>NUCLEOTIDE SEQUENCE [LARGE SCALE GENOMIC DNA]</scope>
    <source>
        <strain evidence="2 3">MS-2</strain>
    </source>
</reference>
<evidence type="ECO:0000256" key="1">
    <source>
        <dbReference type="SAM" id="MobiDB-lite"/>
    </source>
</evidence>
<dbReference type="EMBL" id="JBBXMP010000485">
    <property type="protein sequence ID" value="KAL0057591.1"/>
    <property type="molecule type" value="Genomic_DNA"/>
</dbReference>
<keyword evidence="3" id="KW-1185">Reference proteome</keyword>
<protein>
    <submittedName>
        <fullName evidence="2">Uncharacterized protein</fullName>
    </submittedName>
</protein>
<accession>A0ABR2Z7E2</accession>
<dbReference type="Gene3D" id="3.80.10.10">
    <property type="entry name" value="Ribonuclease Inhibitor"/>
    <property type="match status" value="1"/>
</dbReference>
<feature type="compositionally biased region" description="Polar residues" evidence="1">
    <location>
        <begin position="376"/>
        <end position="386"/>
    </location>
</feature>
<gene>
    <name evidence="2" type="ORF">AAF712_015765</name>
</gene>
<comment type="caution">
    <text evidence="2">The sequence shown here is derived from an EMBL/GenBank/DDBJ whole genome shotgun (WGS) entry which is preliminary data.</text>
</comment>
<evidence type="ECO:0000313" key="3">
    <source>
        <dbReference type="Proteomes" id="UP001437256"/>
    </source>
</evidence>
<evidence type="ECO:0000313" key="2">
    <source>
        <dbReference type="EMBL" id="KAL0057591.1"/>
    </source>
</evidence>
<organism evidence="2 3">
    <name type="scientific">Marasmius tenuissimus</name>
    <dbReference type="NCBI Taxonomy" id="585030"/>
    <lineage>
        <taxon>Eukaryota</taxon>
        <taxon>Fungi</taxon>
        <taxon>Dikarya</taxon>
        <taxon>Basidiomycota</taxon>
        <taxon>Agaricomycotina</taxon>
        <taxon>Agaricomycetes</taxon>
        <taxon>Agaricomycetidae</taxon>
        <taxon>Agaricales</taxon>
        <taxon>Marasmiineae</taxon>
        <taxon>Marasmiaceae</taxon>
        <taxon>Marasmius</taxon>
    </lineage>
</organism>
<dbReference type="InterPro" id="IPR032675">
    <property type="entry name" value="LRR_dom_sf"/>
</dbReference>